<comment type="caution">
    <text evidence="2">The sequence shown here is derived from an EMBL/GenBank/DDBJ whole genome shotgun (WGS) entry which is preliminary data.</text>
</comment>
<evidence type="ECO:0000313" key="2">
    <source>
        <dbReference type="EMBL" id="KAJ5166549.1"/>
    </source>
</evidence>
<feature type="region of interest" description="Disordered" evidence="1">
    <location>
        <begin position="137"/>
        <end position="186"/>
    </location>
</feature>
<dbReference type="OrthoDB" id="5345504at2759"/>
<feature type="compositionally biased region" description="Basic and acidic residues" evidence="1">
    <location>
        <begin position="1"/>
        <end position="16"/>
    </location>
</feature>
<organism evidence="2 3">
    <name type="scientific">Penicillium canariense</name>
    <dbReference type="NCBI Taxonomy" id="189055"/>
    <lineage>
        <taxon>Eukaryota</taxon>
        <taxon>Fungi</taxon>
        <taxon>Dikarya</taxon>
        <taxon>Ascomycota</taxon>
        <taxon>Pezizomycotina</taxon>
        <taxon>Eurotiomycetes</taxon>
        <taxon>Eurotiomycetidae</taxon>
        <taxon>Eurotiales</taxon>
        <taxon>Aspergillaceae</taxon>
        <taxon>Penicillium</taxon>
    </lineage>
</organism>
<reference evidence="2" key="1">
    <citation type="submission" date="2022-11" db="EMBL/GenBank/DDBJ databases">
        <authorList>
            <person name="Petersen C."/>
        </authorList>
    </citation>
    <scope>NUCLEOTIDE SEQUENCE</scope>
    <source>
        <strain evidence="2">IBT 26290</strain>
    </source>
</reference>
<evidence type="ECO:0000313" key="3">
    <source>
        <dbReference type="Proteomes" id="UP001149163"/>
    </source>
</evidence>
<dbReference type="GeneID" id="81426631"/>
<dbReference type="RefSeq" id="XP_056543010.1">
    <property type="nucleotide sequence ID" value="XM_056687455.1"/>
</dbReference>
<gene>
    <name evidence="2" type="ORF">N7482_005330</name>
</gene>
<dbReference type="AlphaFoldDB" id="A0A9W9I4P3"/>
<dbReference type="Pfam" id="PF20354">
    <property type="entry name" value="DUF6649"/>
    <property type="match status" value="1"/>
</dbReference>
<evidence type="ECO:0000256" key="1">
    <source>
        <dbReference type="SAM" id="MobiDB-lite"/>
    </source>
</evidence>
<protein>
    <submittedName>
        <fullName evidence="2">Uncharacterized protein</fullName>
    </submittedName>
</protein>
<feature type="region of interest" description="Disordered" evidence="1">
    <location>
        <begin position="1"/>
        <end position="50"/>
    </location>
</feature>
<keyword evidence="3" id="KW-1185">Reference proteome</keyword>
<reference evidence="2" key="2">
    <citation type="journal article" date="2023" name="IMA Fungus">
        <title>Comparative genomic study of the Penicillium genus elucidates a diverse pangenome and 15 lateral gene transfer events.</title>
        <authorList>
            <person name="Petersen C."/>
            <person name="Sorensen T."/>
            <person name="Nielsen M.R."/>
            <person name="Sondergaard T.E."/>
            <person name="Sorensen J.L."/>
            <person name="Fitzpatrick D.A."/>
            <person name="Frisvad J.C."/>
            <person name="Nielsen K.L."/>
        </authorList>
    </citation>
    <scope>NUCLEOTIDE SEQUENCE</scope>
    <source>
        <strain evidence="2">IBT 26290</strain>
    </source>
</reference>
<dbReference type="InterPro" id="IPR046591">
    <property type="entry name" value="DUF6649"/>
</dbReference>
<sequence>MARSDEKSHGRKRPAEGDPDGAQPLAKRFGRLQIDNEAPISEARAQPAGCPSPAFPAQADAMLLDDTKHTIYIHDLDRELAEPETPGGLVLLPIAAKMISMPESVLSASSPGKELVLYTEPSSLTLPKEQDSVRKAIIESRARARAGRHQSPPPPTESSPSSSNGFPVTTVTYSNDDDPMDIDFNP</sequence>
<name>A0A9W9I4P3_9EURO</name>
<proteinExistence type="predicted"/>
<accession>A0A9W9I4P3</accession>
<feature type="compositionally biased region" description="Acidic residues" evidence="1">
    <location>
        <begin position="175"/>
        <end position="186"/>
    </location>
</feature>
<feature type="compositionally biased region" description="Polar residues" evidence="1">
    <location>
        <begin position="164"/>
        <end position="174"/>
    </location>
</feature>
<dbReference type="EMBL" id="JAPQKN010000003">
    <property type="protein sequence ID" value="KAJ5166549.1"/>
    <property type="molecule type" value="Genomic_DNA"/>
</dbReference>
<dbReference type="Proteomes" id="UP001149163">
    <property type="component" value="Unassembled WGS sequence"/>
</dbReference>